<dbReference type="Proteomes" id="UP000235093">
    <property type="component" value="Unassembled WGS sequence"/>
</dbReference>
<feature type="domain" description="HTH tetR-type" evidence="3">
    <location>
        <begin position="8"/>
        <end position="69"/>
    </location>
</feature>
<dbReference type="InterPro" id="IPR050624">
    <property type="entry name" value="HTH-type_Tx_Regulator"/>
</dbReference>
<dbReference type="Pfam" id="PF00440">
    <property type="entry name" value="TetR_N"/>
    <property type="match status" value="1"/>
</dbReference>
<evidence type="ECO:0000313" key="7">
    <source>
        <dbReference type="Proteomes" id="UP000235093"/>
    </source>
</evidence>
<dbReference type="Proteomes" id="UP000234891">
    <property type="component" value="Unassembled WGS sequence"/>
</dbReference>
<dbReference type="AlphaFoldDB" id="A0A2N5PH31"/>
<feature type="DNA-binding region" description="H-T-H motif" evidence="2">
    <location>
        <begin position="32"/>
        <end position="51"/>
    </location>
</feature>
<keyword evidence="1 2" id="KW-0238">DNA-binding</keyword>
<dbReference type="InterPro" id="IPR001647">
    <property type="entry name" value="HTH_TetR"/>
</dbReference>
<evidence type="ECO:0000313" key="4">
    <source>
        <dbReference type="EMBL" id="PLT71730.1"/>
    </source>
</evidence>
<dbReference type="PANTHER" id="PTHR43479">
    <property type="entry name" value="ACREF/ENVCD OPERON REPRESSOR-RELATED"/>
    <property type="match status" value="1"/>
</dbReference>
<dbReference type="Gene3D" id="1.10.357.10">
    <property type="entry name" value="Tetracycline Repressor, domain 2"/>
    <property type="match status" value="1"/>
</dbReference>
<dbReference type="GO" id="GO:0003677">
    <property type="term" value="F:DNA binding"/>
    <property type="evidence" value="ECO:0007669"/>
    <property type="project" value="UniProtKB-UniRule"/>
</dbReference>
<sequence>MARNKYPELTVEKILDVAQKLFLEQGYEQTTIQDIVNNLGGMTKGAVYHHFKSKEEIINALADKMFLENNPFSIVKNRNDLNGLQKIQLAIMLNQDESDKTELSKQAVPLLKNPRILAGMIESQKKYFTPALRELIEEGKNDGSIKTEYAKEISEIIPLLEIWLMPSVFPANEEEFHHKFVFIKKICEFVGVPIFNEQISNMIDDWYEKTEK</sequence>
<reference evidence="6 7" key="1">
    <citation type="journal article" date="2017" name="Genome Med.">
        <title>A novel Ruminococcus gnavus clade enriched in inflammatory bowel disease patients.</title>
        <authorList>
            <person name="Hall A.B."/>
            <person name="Yassour M."/>
            <person name="Sauk J."/>
            <person name="Garner A."/>
            <person name="Jiang X."/>
            <person name="Arthur T."/>
            <person name="Lagoudas G.K."/>
            <person name="Vatanen T."/>
            <person name="Fornelos N."/>
            <person name="Wilson R."/>
            <person name="Bertha M."/>
            <person name="Cohen M."/>
            <person name="Garber J."/>
            <person name="Khalili H."/>
            <person name="Gevers D."/>
            <person name="Ananthakrishnan A.N."/>
            <person name="Kugathasan S."/>
            <person name="Lander E.S."/>
            <person name="Blainey P."/>
            <person name="Vlamakis H."/>
            <person name="Xavier R.J."/>
            <person name="Huttenhower C."/>
        </authorList>
    </citation>
    <scope>NUCLEOTIDE SEQUENCE [LARGE SCALE GENOMIC DNA]</scope>
    <source>
        <strain evidence="5 6">RJX1124</strain>
        <strain evidence="4 7">RJX1125</strain>
    </source>
</reference>
<accession>A0A2N5PH31</accession>
<dbReference type="EMBL" id="NIHS01000003">
    <property type="protein sequence ID" value="PLT74434.1"/>
    <property type="molecule type" value="Genomic_DNA"/>
</dbReference>
<evidence type="ECO:0000313" key="6">
    <source>
        <dbReference type="Proteomes" id="UP000234891"/>
    </source>
</evidence>
<evidence type="ECO:0000256" key="1">
    <source>
        <dbReference type="ARBA" id="ARBA00023125"/>
    </source>
</evidence>
<proteinExistence type="predicted"/>
<dbReference type="RefSeq" id="WP_071144012.1">
    <property type="nucleotide sequence ID" value="NZ_CP176629.1"/>
</dbReference>
<protein>
    <submittedName>
        <fullName evidence="5">TetR/AcrR family transcriptional regulator</fullName>
    </submittedName>
</protein>
<dbReference type="PROSITE" id="PS50977">
    <property type="entry name" value="HTH_TETR_2"/>
    <property type="match status" value="1"/>
</dbReference>
<evidence type="ECO:0000313" key="5">
    <source>
        <dbReference type="EMBL" id="PLT74434.1"/>
    </source>
</evidence>
<evidence type="ECO:0000259" key="3">
    <source>
        <dbReference type="PROSITE" id="PS50977"/>
    </source>
</evidence>
<dbReference type="SUPFAM" id="SSF46689">
    <property type="entry name" value="Homeodomain-like"/>
    <property type="match status" value="1"/>
</dbReference>
<comment type="caution">
    <text evidence="5">The sequence shown here is derived from an EMBL/GenBank/DDBJ whole genome shotgun (WGS) entry which is preliminary data.</text>
</comment>
<dbReference type="EMBL" id="NIHT01000030">
    <property type="protein sequence ID" value="PLT71730.1"/>
    <property type="molecule type" value="Genomic_DNA"/>
</dbReference>
<dbReference type="InterPro" id="IPR009057">
    <property type="entry name" value="Homeodomain-like_sf"/>
</dbReference>
<organism evidence="5 6">
    <name type="scientific">Mediterraneibacter gnavus</name>
    <name type="common">Ruminococcus gnavus</name>
    <dbReference type="NCBI Taxonomy" id="33038"/>
    <lineage>
        <taxon>Bacteria</taxon>
        <taxon>Bacillati</taxon>
        <taxon>Bacillota</taxon>
        <taxon>Clostridia</taxon>
        <taxon>Lachnospirales</taxon>
        <taxon>Lachnospiraceae</taxon>
        <taxon>Mediterraneibacter</taxon>
    </lineage>
</organism>
<dbReference type="PANTHER" id="PTHR43479:SF11">
    <property type="entry name" value="ACREF_ENVCD OPERON REPRESSOR-RELATED"/>
    <property type="match status" value="1"/>
</dbReference>
<name>A0A2N5PH31_MEDGN</name>
<evidence type="ECO:0000256" key="2">
    <source>
        <dbReference type="PROSITE-ProRule" id="PRU00335"/>
    </source>
</evidence>
<gene>
    <name evidence="4" type="ORF">CDL23_14475</name>
    <name evidence="5" type="ORF">CDL26_02485</name>
</gene>